<keyword evidence="3" id="KW-1185">Reference proteome</keyword>
<dbReference type="InterPro" id="IPR036513">
    <property type="entry name" value="STAS_dom_sf"/>
</dbReference>
<dbReference type="PROSITE" id="PS50801">
    <property type="entry name" value="STAS"/>
    <property type="match status" value="1"/>
</dbReference>
<reference evidence="2" key="1">
    <citation type="journal article" date="2014" name="Int. J. Syst. Evol. Microbiol.">
        <title>Complete genome sequence of Corynebacterium casei LMG S-19264T (=DSM 44701T), isolated from a smear-ripened cheese.</title>
        <authorList>
            <consortium name="US DOE Joint Genome Institute (JGI-PGF)"/>
            <person name="Walter F."/>
            <person name="Albersmeier A."/>
            <person name="Kalinowski J."/>
            <person name="Ruckert C."/>
        </authorList>
    </citation>
    <scope>NUCLEOTIDE SEQUENCE</scope>
    <source>
        <strain evidence="2">JCM 4790</strain>
    </source>
</reference>
<dbReference type="AlphaFoldDB" id="A0A918NCH1"/>
<evidence type="ECO:0000259" key="1">
    <source>
        <dbReference type="PROSITE" id="PS50801"/>
    </source>
</evidence>
<protein>
    <recommendedName>
        <fullName evidence="1">STAS domain-containing protein</fullName>
    </recommendedName>
</protein>
<dbReference type="EMBL" id="BMVU01000003">
    <property type="protein sequence ID" value="GGX60016.1"/>
    <property type="molecule type" value="Genomic_DNA"/>
</dbReference>
<name>A0A918NCH1_9ACTN</name>
<organism evidence="2 3">
    <name type="scientific">Streptomyces minutiscleroticus</name>
    <dbReference type="NCBI Taxonomy" id="68238"/>
    <lineage>
        <taxon>Bacteria</taxon>
        <taxon>Bacillati</taxon>
        <taxon>Actinomycetota</taxon>
        <taxon>Actinomycetes</taxon>
        <taxon>Kitasatosporales</taxon>
        <taxon>Streptomycetaceae</taxon>
        <taxon>Streptomyces</taxon>
    </lineage>
</organism>
<evidence type="ECO:0000313" key="2">
    <source>
        <dbReference type="EMBL" id="GGX60016.1"/>
    </source>
</evidence>
<proteinExistence type="predicted"/>
<dbReference type="SUPFAM" id="SSF52091">
    <property type="entry name" value="SpoIIaa-like"/>
    <property type="match status" value="1"/>
</dbReference>
<reference evidence="2" key="2">
    <citation type="submission" date="2020-09" db="EMBL/GenBank/DDBJ databases">
        <authorList>
            <person name="Sun Q."/>
            <person name="Ohkuma M."/>
        </authorList>
    </citation>
    <scope>NUCLEOTIDE SEQUENCE</scope>
    <source>
        <strain evidence="2">JCM 4790</strain>
    </source>
</reference>
<dbReference type="RefSeq" id="WP_351278008.1">
    <property type="nucleotide sequence ID" value="NZ_BMVU01000003.1"/>
</dbReference>
<dbReference type="InterPro" id="IPR002645">
    <property type="entry name" value="STAS_dom"/>
</dbReference>
<accession>A0A918NCH1</accession>
<dbReference type="Proteomes" id="UP000619244">
    <property type="component" value="Unassembled WGS sequence"/>
</dbReference>
<dbReference type="Pfam" id="PF01740">
    <property type="entry name" value="STAS"/>
    <property type="match status" value="1"/>
</dbReference>
<dbReference type="Gene3D" id="3.30.750.24">
    <property type="entry name" value="STAS domain"/>
    <property type="match status" value="1"/>
</dbReference>
<comment type="caution">
    <text evidence="2">The sequence shown here is derived from an EMBL/GenBank/DDBJ whole genome shotgun (WGS) entry which is preliminary data.</text>
</comment>
<dbReference type="CDD" id="cd07043">
    <property type="entry name" value="STAS_anti-anti-sigma_factors"/>
    <property type="match status" value="1"/>
</dbReference>
<evidence type="ECO:0000313" key="3">
    <source>
        <dbReference type="Proteomes" id="UP000619244"/>
    </source>
</evidence>
<sequence length="120" mass="13095">MEEDAKPRLITHQVRDRHAVVVYVAGELDSDTVRLLIDEFIQLAPYRDGRRRVLLDLSDIAYCDRGGLFTLLGLCNALTMTGVAVGITEPSTVVRTMIAIAGLGTRLPLRDGEGPPPHGD</sequence>
<gene>
    <name evidence="2" type="ORF">GCM10010358_13160</name>
</gene>
<feature type="domain" description="STAS" evidence="1">
    <location>
        <begin position="20"/>
        <end position="103"/>
    </location>
</feature>